<dbReference type="EMBL" id="RJVO01000001">
    <property type="protein sequence ID" value="ROH93055.1"/>
    <property type="molecule type" value="Genomic_DNA"/>
</dbReference>
<organism evidence="2 3">
    <name type="scientific">Stagnimonas aquatica</name>
    <dbReference type="NCBI Taxonomy" id="2689987"/>
    <lineage>
        <taxon>Bacteria</taxon>
        <taxon>Pseudomonadati</taxon>
        <taxon>Pseudomonadota</taxon>
        <taxon>Gammaproteobacteria</taxon>
        <taxon>Nevskiales</taxon>
        <taxon>Nevskiaceae</taxon>
        <taxon>Stagnimonas</taxon>
    </lineage>
</organism>
<reference evidence="2 3" key="1">
    <citation type="submission" date="2018-10" db="EMBL/GenBank/DDBJ databases">
        <authorList>
            <person name="Chen W.-M."/>
        </authorList>
    </citation>
    <scope>NUCLEOTIDE SEQUENCE [LARGE SCALE GENOMIC DNA]</scope>
    <source>
        <strain evidence="2 3">THS-13</strain>
    </source>
</reference>
<feature type="transmembrane region" description="Helical" evidence="1">
    <location>
        <begin position="293"/>
        <end position="313"/>
    </location>
</feature>
<dbReference type="Proteomes" id="UP000282106">
    <property type="component" value="Unassembled WGS sequence"/>
</dbReference>
<evidence type="ECO:0000256" key="1">
    <source>
        <dbReference type="SAM" id="Phobius"/>
    </source>
</evidence>
<sequence length="480" mass="53908">MAVLLAPLPAGAHGFGRLYNLPVPFWLYAWAASAALLLSFLLAAYFASAPAAVREGGSRDLGRQAFGRWLRRARPALAALSLGLLLLCIASGLFGNRDPYRNFSMTFFWVVFVLAITYLTALLGDFYAALNPWRVLTGLLARVWRGYARGRLRYREAWGDWPALALYLGFIAYELFGHSKPPSLALALLAYSALNLFGVWLVGAGAWFRHCELFSVFLRLVALMAPLDYQPAEQTGGRGRLRLRWPFSGLLHERPQNLGTVCFALAMLSTTAFDGLRATQWWVWLFWRDTSGWITALAGSPPISAIALLRPWYIRWELFWLLVSPFLYLAAYLACLWLAKRLTRSTRPLRALALDFGYSLLPIALVYHATHYSTLLLTQGLKIVSLFSDPFGWGWNLFGSAQWLRAPILPAMGTVWHTQVGLILLGHVLSVAVAHRIALRLWPDRRQAMLSQLPMLLLMVAFTVAGLWILAQPLTNERML</sequence>
<keyword evidence="1" id="KW-0472">Membrane</keyword>
<feature type="transmembrane region" description="Helical" evidence="1">
    <location>
        <begin position="107"/>
        <end position="130"/>
    </location>
</feature>
<feature type="transmembrane region" description="Helical" evidence="1">
    <location>
        <begin position="188"/>
        <end position="208"/>
    </location>
</feature>
<keyword evidence="1" id="KW-1133">Transmembrane helix</keyword>
<evidence type="ECO:0000313" key="2">
    <source>
        <dbReference type="EMBL" id="ROH93055.1"/>
    </source>
</evidence>
<feature type="transmembrane region" description="Helical" evidence="1">
    <location>
        <begin position="158"/>
        <end position="176"/>
    </location>
</feature>
<evidence type="ECO:0000313" key="3">
    <source>
        <dbReference type="Proteomes" id="UP000282106"/>
    </source>
</evidence>
<name>A0A3N0VK24_9GAMM</name>
<feature type="transmembrane region" description="Helical" evidence="1">
    <location>
        <begin position="319"/>
        <end position="339"/>
    </location>
</feature>
<proteinExistence type="predicted"/>
<keyword evidence="3" id="KW-1185">Reference proteome</keyword>
<accession>A0A3N0VK24</accession>
<feature type="transmembrane region" description="Helical" evidence="1">
    <location>
        <begin position="450"/>
        <end position="471"/>
    </location>
</feature>
<protein>
    <recommendedName>
        <fullName evidence="4">Fenitrothion hydrolase</fullName>
    </recommendedName>
</protein>
<dbReference type="InParanoid" id="A0A3N0VK24"/>
<feature type="transmembrane region" description="Helical" evidence="1">
    <location>
        <begin position="30"/>
        <end position="53"/>
    </location>
</feature>
<dbReference type="AlphaFoldDB" id="A0A3N0VK24"/>
<evidence type="ECO:0008006" key="4">
    <source>
        <dbReference type="Google" id="ProtNLM"/>
    </source>
</evidence>
<keyword evidence="1" id="KW-0812">Transmembrane</keyword>
<feature type="transmembrane region" description="Helical" evidence="1">
    <location>
        <begin position="351"/>
        <end position="370"/>
    </location>
</feature>
<gene>
    <name evidence="2" type="ORF">ED208_00515</name>
</gene>
<feature type="transmembrane region" description="Helical" evidence="1">
    <location>
        <begin position="74"/>
        <end position="95"/>
    </location>
</feature>
<comment type="caution">
    <text evidence="2">The sequence shown here is derived from an EMBL/GenBank/DDBJ whole genome shotgun (WGS) entry which is preliminary data.</text>
</comment>
<feature type="transmembrane region" description="Helical" evidence="1">
    <location>
        <begin position="416"/>
        <end position="438"/>
    </location>
</feature>